<dbReference type="AlphaFoldDB" id="A0A914QNQ2"/>
<accession>A0A914QNQ2</accession>
<protein>
    <submittedName>
        <fullName evidence="3">Uncharacterized protein</fullName>
    </submittedName>
</protein>
<dbReference type="WBParaSite" id="PDA_v2.g4949.t1">
    <property type="protein sequence ID" value="PDA_v2.g4949.t1"/>
    <property type="gene ID" value="PDA_v2.g4949"/>
</dbReference>
<proteinExistence type="predicted"/>
<name>A0A914QNQ2_9BILA</name>
<feature type="compositionally biased region" description="Basic and acidic residues" evidence="1">
    <location>
        <begin position="34"/>
        <end position="48"/>
    </location>
</feature>
<feature type="compositionally biased region" description="Polar residues" evidence="1">
    <location>
        <begin position="52"/>
        <end position="72"/>
    </location>
</feature>
<dbReference type="Proteomes" id="UP000887578">
    <property type="component" value="Unplaced"/>
</dbReference>
<evidence type="ECO:0000313" key="3">
    <source>
        <dbReference type="WBParaSite" id="PDA_v2.g4949.t1"/>
    </source>
</evidence>
<sequence length="369" mass="40168">MNDRGVSAGAVAPEVPEPSSNKPALPDGSLGTKNADENRSPKIEKLVEIESVNVSVPTPATSEASEDSSVQPKNFGMKNVDEPVLPGLTFDHLNLPAELQTFVDLDEPDPMPILAKEAFIREDEVLLPTPYLNNFDDETADQKPVAEIEAAVGFPGAGIWQGLKNMANSLFGTYAPAPSKPEDISIQNDEIVDSIDADFSIDEKFGIDKNERFDNQQYEKYDNHEIEADETFINSIVNDISHSAISDTDKSVDSGFINQDTMIIPDNNYEALESAKFGDVEKISVPSQSASDSHFASDAKIVDVDKSVVRNIIDKPLMKSADLSAIDFDLDPEVIDAALKNVVSYFDTIDSMPISPTNEIHVPVDSPKP</sequence>
<organism evidence="2 3">
    <name type="scientific">Panagrolaimus davidi</name>
    <dbReference type="NCBI Taxonomy" id="227884"/>
    <lineage>
        <taxon>Eukaryota</taxon>
        <taxon>Metazoa</taxon>
        <taxon>Ecdysozoa</taxon>
        <taxon>Nematoda</taxon>
        <taxon>Chromadorea</taxon>
        <taxon>Rhabditida</taxon>
        <taxon>Tylenchina</taxon>
        <taxon>Panagrolaimomorpha</taxon>
        <taxon>Panagrolaimoidea</taxon>
        <taxon>Panagrolaimidae</taxon>
        <taxon>Panagrolaimus</taxon>
    </lineage>
</organism>
<keyword evidence="2" id="KW-1185">Reference proteome</keyword>
<evidence type="ECO:0000313" key="2">
    <source>
        <dbReference type="Proteomes" id="UP000887578"/>
    </source>
</evidence>
<reference evidence="3" key="1">
    <citation type="submission" date="2022-11" db="UniProtKB">
        <authorList>
            <consortium name="WormBaseParasite"/>
        </authorList>
    </citation>
    <scope>IDENTIFICATION</scope>
</reference>
<evidence type="ECO:0000256" key="1">
    <source>
        <dbReference type="SAM" id="MobiDB-lite"/>
    </source>
</evidence>
<feature type="region of interest" description="Disordered" evidence="1">
    <location>
        <begin position="1"/>
        <end position="74"/>
    </location>
</feature>